<organism evidence="12 13">
    <name type="scientific">Mycobacterium phage Marshawn</name>
    <dbReference type="NCBI Taxonomy" id="2652423"/>
    <lineage>
        <taxon>Viruses</taxon>
        <taxon>Duplodnaviria</taxon>
        <taxon>Heunggongvirae</taxon>
        <taxon>Uroviricota</taxon>
        <taxon>Caudoviricetes</taxon>
        <taxon>Weiservirinae</taxon>
        <taxon>Anayavirus</taxon>
        <taxon>Anayavirus marshawn</taxon>
    </lineage>
</organism>
<dbReference type="GO" id="GO:0015074">
    <property type="term" value="P:DNA integration"/>
    <property type="evidence" value="ECO:0007669"/>
    <property type="project" value="UniProtKB-KW"/>
</dbReference>
<dbReference type="InterPro" id="IPR004107">
    <property type="entry name" value="Integrase_SAM-like_N"/>
</dbReference>
<evidence type="ECO:0000256" key="1">
    <source>
        <dbReference type="ARBA" id="ARBA00008857"/>
    </source>
</evidence>
<dbReference type="GO" id="GO:0075713">
    <property type="term" value="P:establishment of integrated proviral latency"/>
    <property type="evidence" value="ECO:0007669"/>
    <property type="project" value="UniProtKB-KW"/>
</dbReference>
<dbReference type="GO" id="GO:0016787">
    <property type="term" value="F:hydrolase activity"/>
    <property type="evidence" value="ECO:0007669"/>
    <property type="project" value="UniProtKB-KW"/>
</dbReference>
<evidence type="ECO:0000256" key="9">
    <source>
        <dbReference type="PROSITE-ProRule" id="PRU01248"/>
    </source>
</evidence>
<evidence type="ECO:0000313" key="12">
    <source>
        <dbReference type="EMBL" id="QFP94830.1"/>
    </source>
</evidence>
<keyword evidence="6 9" id="KW-0238">DNA-binding</keyword>
<dbReference type="InterPro" id="IPR013762">
    <property type="entry name" value="Integrase-like_cat_sf"/>
</dbReference>
<dbReference type="KEGG" id="vg:60325012"/>
<name>A0A5P8D9R7_9CAUD</name>
<dbReference type="PROSITE" id="PS51898">
    <property type="entry name" value="TYR_RECOMBINASE"/>
    <property type="match status" value="1"/>
</dbReference>
<dbReference type="RefSeq" id="YP_009953537.1">
    <property type="nucleotide sequence ID" value="NC_051623.1"/>
</dbReference>
<dbReference type="InterPro" id="IPR002104">
    <property type="entry name" value="Integrase_catalytic"/>
</dbReference>
<evidence type="ECO:0000256" key="5">
    <source>
        <dbReference type="ARBA" id="ARBA00022908"/>
    </source>
</evidence>
<gene>
    <name evidence="12" type="primary">44</name>
    <name evidence="12" type="ORF">SEA_MARSHAWN_44</name>
</gene>
<dbReference type="InterPro" id="IPR011010">
    <property type="entry name" value="DNA_brk_join_enz"/>
</dbReference>
<keyword evidence="13" id="KW-1185">Reference proteome</keyword>
<dbReference type="GO" id="GO:0044826">
    <property type="term" value="P:viral genome integration into host DNA"/>
    <property type="evidence" value="ECO:0007669"/>
    <property type="project" value="UniProtKB-KW"/>
</dbReference>
<dbReference type="GO" id="GO:0016740">
    <property type="term" value="F:transferase activity"/>
    <property type="evidence" value="ECO:0007669"/>
    <property type="project" value="UniProtKB-KW"/>
</dbReference>
<protein>
    <recommendedName>
        <fullName evidence="2">Integrase</fullName>
    </recommendedName>
</protein>
<dbReference type="SUPFAM" id="SSF56349">
    <property type="entry name" value="DNA breaking-rejoining enzymes"/>
    <property type="match status" value="1"/>
</dbReference>
<dbReference type="GeneID" id="60325012"/>
<keyword evidence="8" id="KW-1179">Viral genome integration</keyword>
<evidence type="ECO:0000256" key="7">
    <source>
        <dbReference type="ARBA" id="ARBA00023172"/>
    </source>
</evidence>
<dbReference type="CDD" id="cd01189">
    <property type="entry name" value="INT_ICEBs1_C_like"/>
    <property type="match status" value="1"/>
</dbReference>
<dbReference type="Pfam" id="PF00589">
    <property type="entry name" value="Phage_integrase"/>
    <property type="match status" value="1"/>
</dbReference>
<dbReference type="Proteomes" id="UP000325974">
    <property type="component" value="Segment"/>
</dbReference>
<evidence type="ECO:0000256" key="3">
    <source>
        <dbReference type="ARBA" id="ARBA00022679"/>
    </source>
</evidence>
<evidence type="ECO:0000313" key="13">
    <source>
        <dbReference type="Proteomes" id="UP000325974"/>
    </source>
</evidence>
<keyword evidence="4" id="KW-0378">Hydrolase</keyword>
<feature type="domain" description="Core-binding (CB)" evidence="11">
    <location>
        <begin position="66"/>
        <end position="147"/>
    </location>
</feature>
<dbReference type="Gene3D" id="1.10.150.130">
    <property type="match status" value="1"/>
</dbReference>
<dbReference type="PANTHER" id="PTHR30349:SF41">
    <property type="entry name" value="INTEGRASE_RECOMBINASE PROTEIN MJ0367-RELATED"/>
    <property type="match status" value="1"/>
</dbReference>
<dbReference type="Gene3D" id="1.10.443.10">
    <property type="entry name" value="Intergrase catalytic core"/>
    <property type="match status" value="1"/>
</dbReference>
<feature type="domain" description="Tyr recombinase" evidence="10">
    <location>
        <begin position="168"/>
        <end position="351"/>
    </location>
</feature>
<keyword evidence="3" id="KW-0808">Transferase</keyword>
<keyword evidence="5" id="KW-0229">DNA integration</keyword>
<dbReference type="InterPro" id="IPR044068">
    <property type="entry name" value="CB"/>
</dbReference>
<evidence type="ECO:0000256" key="6">
    <source>
        <dbReference type="ARBA" id="ARBA00023125"/>
    </source>
</evidence>
<dbReference type="EMBL" id="MN284895">
    <property type="protein sequence ID" value="QFP94830.1"/>
    <property type="molecule type" value="Genomic_DNA"/>
</dbReference>
<dbReference type="GO" id="GO:0003677">
    <property type="term" value="F:DNA binding"/>
    <property type="evidence" value="ECO:0007669"/>
    <property type="project" value="UniProtKB-UniRule"/>
</dbReference>
<evidence type="ECO:0000256" key="2">
    <source>
        <dbReference type="ARBA" id="ARBA00016082"/>
    </source>
</evidence>
<dbReference type="PANTHER" id="PTHR30349">
    <property type="entry name" value="PHAGE INTEGRASE-RELATED"/>
    <property type="match status" value="1"/>
</dbReference>
<evidence type="ECO:0000259" key="10">
    <source>
        <dbReference type="PROSITE" id="PS51898"/>
    </source>
</evidence>
<sequence>MASIRNGTRKDGSTYTQVRYRLNGKETSTSFDDGAHAVEFKRMVEQLGAAKALEVIETTDAAARHYTLAAWLRHYLDHKTGVERSTLYDYEKYVEKDIAPTLGAIPLAALTPDDVAMWVQALGDRGLAGKTISNRHGFLSSALNAAVRARHIDANPAASARLPRTERQEMVFLSHDQYAKLYDNVTLKWQPLVEFLVASGARWGEVVALRPSDVNRDEGTVRISRASKRTYAQGSYSIGAPKTAASRRTINVDPAVLGALDYSGEYLFTNNVGNPVRHNNFHANVWQPALKRADLGVKPRVHDLRHTCASWLIAARVPLPDIQQHLGHESIKVTVDVYGHLDRSSGKALAAAMAAKLGRV</sequence>
<proteinExistence type="inferred from homology"/>
<dbReference type="InterPro" id="IPR050090">
    <property type="entry name" value="Tyrosine_recombinase_XerCD"/>
</dbReference>
<evidence type="ECO:0000256" key="8">
    <source>
        <dbReference type="ARBA" id="ARBA00023195"/>
    </source>
</evidence>
<comment type="similarity">
    <text evidence="1">Belongs to the 'phage' integrase family.</text>
</comment>
<evidence type="ECO:0000259" key="11">
    <source>
        <dbReference type="PROSITE" id="PS51900"/>
    </source>
</evidence>
<dbReference type="Pfam" id="PF14659">
    <property type="entry name" value="Phage_int_SAM_3"/>
    <property type="match status" value="1"/>
</dbReference>
<accession>A0A5P8D9R7</accession>
<evidence type="ECO:0000256" key="4">
    <source>
        <dbReference type="ARBA" id="ARBA00022801"/>
    </source>
</evidence>
<dbReference type="InterPro" id="IPR010998">
    <property type="entry name" value="Integrase_recombinase_N"/>
</dbReference>
<reference evidence="12 13" key="1">
    <citation type="submission" date="2019-08" db="EMBL/GenBank/DDBJ databases">
        <authorList>
            <person name="Tisher V."/>
            <person name="Wilcox J."/>
            <person name="Boggs D."/>
            <person name="Byrne M."/>
            <person name="Copriviza J."/>
            <person name="deSilva C."/>
            <person name="Devereaux C."/>
            <person name="Hart C."/>
            <person name="Holyfield W."/>
            <person name="Sciammas C."/>
            <person name="Splaine-Duchscherer K."/>
            <person name="Bonilla C."/>
            <person name="Ettinger A.-S.H."/>
            <person name="Ettinger W.F."/>
            <person name="Haydock J."/>
            <person name="Anders K.R."/>
            <person name="Garlena R.A."/>
            <person name="Russell D.A."/>
            <person name="Pope W.H."/>
            <person name="Jacobs-Sera D."/>
            <person name="Hatfull G.F."/>
        </authorList>
    </citation>
    <scope>NUCLEOTIDE SEQUENCE [LARGE SCALE GENOMIC DNA]</scope>
</reference>
<keyword evidence="8" id="KW-1160">Virus entry into host cell</keyword>
<keyword evidence="7" id="KW-0233">DNA recombination</keyword>
<dbReference type="PROSITE" id="PS51900">
    <property type="entry name" value="CB"/>
    <property type="match status" value="1"/>
</dbReference>
<dbReference type="GO" id="GO:0006310">
    <property type="term" value="P:DNA recombination"/>
    <property type="evidence" value="ECO:0007669"/>
    <property type="project" value="UniProtKB-KW"/>
</dbReference>